<reference evidence="2" key="1">
    <citation type="submission" date="2023-06" db="EMBL/GenBank/DDBJ databases">
        <title>Identification and characterization of horizontal gene transfer across gut microbiota members of farm animals based on homology search.</title>
        <authorList>
            <person name="Zeman M."/>
            <person name="Kubasova T."/>
            <person name="Jahodarova E."/>
            <person name="Nykrynova M."/>
            <person name="Rychlik I."/>
        </authorList>
    </citation>
    <scope>NUCLEOTIDE SEQUENCE [LARGE SCALE GENOMIC DNA]</scope>
    <source>
        <strain evidence="2">153_Feed</strain>
    </source>
</reference>
<sequence>MNLPGITNAAGLDAADRNALNELVEVAQAVEPRNHTLDAYYEGEQKTPDIGIDNIPDSVDPSVRSDWARKAVTSVSERVRMDGFTFAGDYEDEDFGRIELENDLSGAFNRTVASELTHGCMFATVQRVSDRAVVRMHSAESAVATWDVAEQRVGSGLVVADMRRTDWGGLKPVPVQANLHLPGRVVVLRRVLSTSWVAETLPTPLDRPMMEAFCFRPTGTKPFGQTRITRAVRYLVDEVERTLRYMAVSGAFYAVPMMAATGLTDEQFDAMAKSKWLMRVGSWFLATRDEDGNVPNLQQFPGVSPQPYIDAIMTYAKLFSGATGVPLNSLGIVQDNPSSAEAIAAQREDICVAAEDCIESNRASMRNVALMAMAVAGNTTIDGLTDEQRSVIPHFRNPMRPSLASTADAMTKIAAVVDGFTMTREFWAGQGFDTAEVDSILSQVNANRNSAAIMSIMAGGTSGGPGASQQAE</sequence>
<reference evidence="1 2" key="3">
    <citation type="submission" date="2023-06" db="EMBL/GenBank/DDBJ databases">
        <authorList>
            <person name="Zeman M."/>
            <person name="Kubasova T."/>
            <person name="Jahodarova E."/>
            <person name="Nykrynova M."/>
            <person name="Rychlik I."/>
        </authorList>
    </citation>
    <scope>NUCLEOTIDE SEQUENCE [LARGE SCALE GENOMIC DNA]</scope>
    <source>
        <strain evidence="1 2">153_Feed</strain>
    </source>
</reference>
<evidence type="ECO:0000313" key="1">
    <source>
        <dbReference type="EMBL" id="MDM8270550.1"/>
    </source>
</evidence>
<dbReference type="EMBL" id="JAUDEA010000002">
    <property type="protein sequence ID" value="MDM8270550.1"/>
    <property type="molecule type" value="Genomic_DNA"/>
</dbReference>
<gene>
    <name evidence="1" type="ORF">QUW25_02460</name>
</gene>
<keyword evidence="2" id="KW-1185">Reference proteome</keyword>
<dbReference type="InterPro" id="IPR021145">
    <property type="entry name" value="Portal_protein_SPP1_Gp6-like"/>
</dbReference>
<dbReference type="RefSeq" id="WP_289510646.1">
    <property type="nucleotide sequence ID" value="NZ_JAUDEA010000002.1"/>
</dbReference>
<evidence type="ECO:0000313" key="2">
    <source>
        <dbReference type="Proteomes" id="UP001529256"/>
    </source>
</evidence>
<dbReference type="Pfam" id="PF05133">
    <property type="entry name" value="SPP1_portal"/>
    <property type="match status" value="1"/>
</dbReference>
<reference evidence="1 2" key="2">
    <citation type="submission" date="2023-06" db="EMBL/GenBank/DDBJ databases">
        <title>Identification and characterization of horizontal gene transfer across gut microbiota members of farm animals based on homology search.</title>
        <authorList>
            <person name="Schwarzerova J."/>
            <person name="Nykrynova M."/>
            <person name="Jureckova K."/>
            <person name="Cejkova D."/>
            <person name="Rychlik I."/>
        </authorList>
    </citation>
    <scope>NUCLEOTIDE SEQUENCE [LARGE SCALE GENOMIC DNA]</scope>
    <source>
        <strain evidence="1 2">153_Feed</strain>
    </source>
</reference>
<organism evidence="1 2">
    <name type="scientific">Thermophilibacter provencensis</name>
    <dbReference type="NCBI Taxonomy" id="1852386"/>
    <lineage>
        <taxon>Bacteria</taxon>
        <taxon>Bacillati</taxon>
        <taxon>Actinomycetota</taxon>
        <taxon>Coriobacteriia</taxon>
        <taxon>Coriobacteriales</taxon>
        <taxon>Atopobiaceae</taxon>
        <taxon>Thermophilibacter</taxon>
    </lineage>
</organism>
<comment type="caution">
    <text evidence="1">The sequence shown here is derived from an EMBL/GenBank/DDBJ whole genome shotgun (WGS) entry which is preliminary data.</text>
</comment>
<name>A0ABT7V1S9_9ACTN</name>
<proteinExistence type="predicted"/>
<protein>
    <recommendedName>
        <fullName evidence="3">Portal protein</fullName>
    </recommendedName>
</protein>
<dbReference type="Proteomes" id="UP001529256">
    <property type="component" value="Unassembled WGS sequence"/>
</dbReference>
<accession>A0ABT7V1S9</accession>
<evidence type="ECO:0008006" key="3">
    <source>
        <dbReference type="Google" id="ProtNLM"/>
    </source>
</evidence>